<keyword evidence="3" id="KW-1185">Reference proteome</keyword>
<organism evidence="2 3">
    <name type="scientific">Cryomyces antarcticus</name>
    <dbReference type="NCBI Taxonomy" id="329879"/>
    <lineage>
        <taxon>Eukaryota</taxon>
        <taxon>Fungi</taxon>
        <taxon>Dikarya</taxon>
        <taxon>Ascomycota</taxon>
        <taxon>Pezizomycotina</taxon>
        <taxon>Dothideomycetes</taxon>
        <taxon>Dothideomycetes incertae sedis</taxon>
        <taxon>Cryomyces</taxon>
    </lineage>
</organism>
<evidence type="ECO:0000313" key="3">
    <source>
        <dbReference type="Proteomes" id="UP001357485"/>
    </source>
</evidence>
<feature type="compositionally biased region" description="Acidic residues" evidence="1">
    <location>
        <begin position="153"/>
        <end position="192"/>
    </location>
</feature>
<protein>
    <submittedName>
        <fullName evidence="2">Uncharacterized protein</fullName>
    </submittedName>
</protein>
<feature type="compositionally biased region" description="Basic residues" evidence="1">
    <location>
        <begin position="198"/>
        <end position="215"/>
    </location>
</feature>
<accession>A0ABR0KUU3</accession>
<feature type="region of interest" description="Disordered" evidence="1">
    <location>
        <begin position="84"/>
        <end position="235"/>
    </location>
</feature>
<feature type="region of interest" description="Disordered" evidence="1">
    <location>
        <begin position="378"/>
        <end position="450"/>
    </location>
</feature>
<feature type="compositionally biased region" description="Basic and acidic residues" evidence="1">
    <location>
        <begin position="102"/>
        <end position="115"/>
    </location>
</feature>
<dbReference type="Proteomes" id="UP001357485">
    <property type="component" value="Unassembled WGS sequence"/>
</dbReference>
<reference evidence="2 3" key="1">
    <citation type="submission" date="2023-08" db="EMBL/GenBank/DDBJ databases">
        <title>Black Yeasts Isolated from many extreme environments.</title>
        <authorList>
            <person name="Coleine C."/>
            <person name="Stajich J.E."/>
            <person name="Selbmann L."/>
        </authorList>
    </citation>
    <scope>NUCLEOTIDE SEQUENCE [LARGE SCALE GENOMIC DNA]</scope>
    <source>
        <strain evidence="2 3">CCFEE 536</strain>
    </source>
</reference>
<evidence type="ECO:0000313" key="2">
    <source>
        <dbReference type="EMBL" id="KAK5131974.1"/>
    </source>
</evidence>
<feature type="compositionally biased region" description="Polar residues" evidence="1">
    <location>
        <begin position="216"/>
        <end position="229"/>
    </location>
</feature>
<evidence type="ECO:0000256" key="1">
    <source>
        <dbReference type="SAM" id="MobiDB-lite"/>
    </source>
</evidence>
<gene>
    <name evidence="2" type="ORF">LTR16_000195</name>
</gene>
<feature type="compositionally biased region" description="Low complexity" evidence="1">
    <location>
        <begin position="394"/>
        <end position="433"/>
    </location>
</feature>
<proteinExistence type="predicted"/>
<sequence>MADLPPNGPREGANIDDINSLGPKLLTEAELRADVAELAAWSEQQKRLREDEDALLEDLKDDPDLSEKFEALLLMDRMKRRVIRDGPQPGNYKYSAATGRFVEAEPKHRDHRLGIADRQNPGQFLPPKFDPHNPDTYPVSDLRSTINRAQPDAQEDGEDQLDESFDDDDSDDEDADEDAQEDDSDSDDDSGYDDAKSGSKRKRSGRKTKPAKKAKSQSGQGHARTSSSPDLGASIPAVSKVESSFHKFKRDRIEEDRLFLTIRDHVHHKGELRSYPYTKEVDWSDQTCISRLNKWKAQIQRRCTGKTVRNPVVAYLDEEKQWILDHRTKNGSTAKKIMEDLNAHWGGKVIKGEKRPQRTAASIGSELRRQEQRAAAAAVATASTAPAPAPAPALAPASTTATTTATAEVATAAATATATATASTSTPAAAQPPSAAPTPKKKNSSDKRTL</sequence>
<comment type="caution">
    <text evidence="2">The sequence shown here is derived from an EMBL/GenBank/DDBJ whole genome shotgun (WGS) entry which is preliminary data.</text>
</comment>
<dbReference type="EMBL" id="JAVRRA010024621">
    <property type="protein sequence ID" value="KAK5131974.1"/>
    <property type="molecule type" value="Genomic_DNA"/>
</dbReference>
<name>A0ABR0KUU3_9PEZI</name>